<gene>
    <name evidence="1" type="ORF">D9Q81_02835</name>
</gene>
<evidence type="ECO:0000313" key="2">
    <source>
        <dbReference type="Proteomes" id="UP000278149"/>
    </source>
</evidence>
<organism evidence="1 2">
    <name type="scientific">Candidatus Korarchaeum cryptofilum</name>
    <dbReference type="NCBI Taxonomy" id="498846"/>
    <lineage>
        <taxon>Archaea</taxon>
        <taxon>Thermoproteota</taxon>
        <taxon>Candidatus Korarchaeia</taxon>
        <taxon>Candidatus Korarchaeales</taxon>
        <taxon>Candidatus Korarchaeaceae</taxon>
        <taxon>Candidatus Korarchaeum</taxon>
    </lineage>
</organism>
<dbReference type="AlphaFoldDB" id="A0A3R9PE58"/>
<evidence type="ECO:0000313" key="1">
    <source>
        <dbReference type="EMBL" id="RSN69556.1"/>
    </source>
</evidence>
<protein>
    <submittedName>
        <fullName evidence="1">Uncharacterized protein</fullName>
    </submittedName>
</protein>
<dbReference type="RefSeq" id="WP_125741136.1">
    <property type="nucleotide sequence ID" value="NZ_RCOR01000018.1"/>
</dbReference>
<proteinExistence type="predicted"/>
<comment type="caution">
    <text evidence="1">The sequence shown here is derived from an EMBL/GenBank/DDBJ whole genome shotgun (WGS) entry which is preliminary data.</text>
</comment>
<sequence length="116" mass="13585">MIDLLNLLSEMRLGKEPDDREVMEALKQLRERFHEISHILLSEENKIPLRRIIVRGILIADEDLFLACEEHDSLRKEAYQAVRSMSIDELERASVEIIAKNLERTLLGGFIMRRID</sequence>
<dbReference type="Proteomes" id="UP000278149">
    <property type="component" value="Unassembled WGS sequence"/>
</dbReference>
<accession>A0A3R9PE58</accession>
<name>A0A3R9PE58_9CREN</name>
<dbReference type="EMBL" id="RCOR01000018">
    <property type="protein sequence ID" value="RSN69556.1"/>
    <property type="molecule type" value="Genomic_DNA"/>
</dbReference>
<reference evidence="1 2" key="1">
    <citation type="submission" date="2018-10" db="EMBL/GenBank/DDBJ databases">
        <title>Co-occurring genomic capacity for anaerobic methane metabolism and dissimilatory sulfite reduction discovered in the Korarchaeota.</title>
        <authorList>
            <person name="Mckay L.J."/>
            <person name="Dlakic M."/>
            <person name="Fields M.W."/>
            <person name="Delmont T.O."/>
            <person name="Eren A.M."/>
            <person name="Jay Z.J."/>
            <person name="Klingelsmith K.B."/>
            <person name="Rusch D.B."/>
            <person name="Inskeep W.P."/>
        </authorList>
    </citation>
    <scope>NUCLEOTIDE SEQUENCE [LARGE SCALE GENOMIC DNA]</scope>
    <source>
        <strain evidence="1 2">WS</strain>
    </source>
</reference>